<comment type="caution">
    <text evidence="4">The sequence shown here is derived from an EMBL/GenBank/DDBJ whole genome shotgun (WGS) entry which is preliminary data.</text>
</comment>
<reference evidence="4 5" key="1">
    <citation type="submission" date="2018-10" db="EMBL/GenBank/DDBJ databases">
        <title>Draft genome sequence of the microsporidian Tubulinosema ratisbonensis.</title>
        <authorList>
            <person name="Polonais V."/>
            <person name="Peyretaillade E."/>
            <person name="Niehus S."/>
            <person name="Wawrzyniak I."/>
            <person name="Franchet A."/>
            <person name="Gaspin C."/>
            <person name="Reichstadt M."/>
            <person name="Belser C."/>
            <person name="Labadie K."/>
            <person name="Delbac F."/>
            <person name="Ferrandon D."/>
        </authorList>
    </citation>
    <scope>NUCLEOTIDE SEQUENCE [LARGE SCALE GENOMIC DNA]</scope>
    <source>
        <strain evidence="4 5">Franzen</strain>
    </source>
</reference>
<protein>
    <recommendedName>
        <fullName evidence="3">Ribosome production factor 2 homolog</fullName>
    </recommendedName>
    <alternativeName>
        <fullName evidence="3">Ribosome biogenesis protein RPF2 homolog</fullName>
    </alternativeName>
</protein>
<dbReference type="Proteomes" id="UP000282876">
    <property type="component" value="Unassembled WGS sequence"/>
</dbReference>
<comment type="similarity">
    <text evidence="3">Belongs to the RPF2 family.</text>
</comment>
<comment type="subcellular location">
    <subcellularLocation>
        <location evidence="1 3">Nucleus</location>
        <location evidence="1 3">Nucleolus</location>
    </subcellularLocation>
</comment>
<dbReference type="OrthoDB" id="407658at2759"/>
<keyword evidence="2 3" id="KW-0539">Nucleus</keyword>
<dbReference type="GO" id="GO:0000027">
    <property type="term" value="P:ribosomal large subunit assembly"/>
    <property type="evidence" value="ECO:0007669"/>
    <property type="project" value="InterPro"/>
</dbReference>
<accession>A0A437ANI2</accession>
<evidence type="ECO:0000313" key="5">
    <source>
        <dbReference type="Proteomes" id="UP000282876"/>
    </source>
</evidence>
<name>A0A437ANI2_9MICR</name>
<dbReference type="STRING" id="291195.A0A437ANI2"/>
<dbReference type="GO" id="GO:0019843">
    <property type="term" value="F:rRNA binding"/>
    <property type="evidence" value="ECO:0007669"/>
    <property type="project" value="UniProtKB-UniRule"/>
</dbReference>
<sequence>MINQKKLLLVYDTKDSLKLAKQITNLRKESKLIQQKIEDKEELLELVHKKSYKFYLSVQKKKKAFEIMVGRFYEDEEIDFIRFKVNEFKDVSQFDAISPECNLVYFLLFKNLNEREENLFLDLFGYKRRKISTEYLKYYLIISKENNIFTIKLNRICELSEEIGPRFILEMKDSFFCDDRLFEESFEVIKQGKVKNVKRNEFNDKVGRIYVEKENFKDIKFKRNKVYKEFNKES</sequence>
<dbReference type="GO" id="GO:0000463">
    <property type="term" value="P:maturation of LSU-rRNA from tricistronic rRNA transcript (SSU-rRNA, 5.8S rRNA, LSU-rRNA)"/>
    <property type="evidence" value="ECO:0007669"/>
    <property type="project" value="TreeGrafter"/>
</dbReference>
<dbReference type="GO" id="GO:0005730">
    <property type="term" value="C:nucleolus"/>
    <property type="evidence" value="ECO:0007669"/>
    <property type="project" value="UniProtKB-SubCell"/>
</dbReference>
<evidence type="ECO:0000256" key="1">
    <source>
        <dbReference type="ARBA" id="ARBA00004604"/>
    </source>
</evidence>
<proteinExistence type="inferred from homology"/>
<dbReference type="PANTHER" id="PTHR12728:SF0">
    <property type="entry name" value="RIBOSOME PRODUCTION FACTOR 2 HOMOLOG"/>
    <property type="match status" value="1"/>
</dbReference>
<keyword evidence="5" id="KW-1185">Reference proteome</keyword>
<dbReference type="AlphaFoldDB" id="A0A437ANI2"/>
<organism evidence="4 5">
    <name type="scientific">Tubulinosema ratisbonensis</name>
    <dbReference type="NCBI Taxonomy" id="291195"/>
    <lineage>
        <taxon>Eukaryota</taxon>
        <taxon>Fungi</taxon>
        <taxon>Fungi incertae sedis</taxon>
        <taxon>Microsporidia</taxon>
        <taxon>Tubulinosematoidea</taxon>
        <taxon>Tubulinosematidae</taxon>
        <taxon>Tubulinosema</taxon>
    </lineage>
</organism>
<evidence type="ECO:0000256" key="2">
    <source>
        <dbReference type="ARBA" id="ARBA00023242"/>
    </source>
</evidence>
<dbReference type="PANTHER" id="PTHR12728">
    <property type="entry name" value="BRIX DOMAIN CONTAINING PROTEIN"/>
    <property type="match status" value="1"/>
</dbReference>
<evidence type="ECO:0000256" key="3">
    <source>
        <dbReference type="RuleBase" id="RU367086"/>
    </source>
</evidence>
<dbReference type="VEuPathDB" id="MicrosporidiaDB:TUBRATIS_008710"/>
<dbReference type="InterPro" id="IPR039770">
    <property type="entry name" value="Rpf2"/>
</dbReference>
<gene>
    <name evidence="4" type="ORF">TUBRATIS_008710</name>
</gene>
<dbReference type="EMBL" id="RCSS01000174">
    <property type="protein sequence ID" value="RVD92618.1"/>
    <property type="molecule type" value="Genomic_DNA"/>
</dbReference>
<evidence type="ECO:0000313" key="4">
    <source>
        <dbReference type="EMBL" id="RVD92618.1"/>
    </source>
</evidence>